<dbReference type="SUPFAM" id="SSF69279">
    <property type="entry name" value="Phage tail proteins"/>
    <property type="match status" value="1"/>
</dbReference>
<dbReference type="OrthoDB" id="4070623at2"/>
<protein>
    <submittedName>
        <fullName evidence="2">Phage protein D</fullName>
    </submittedName>
</protein>
<dbReference type="STRING" id="715226.ABI_15340"/>
<evidence type="ECO:0000256" key="1">
    <source>
        <dbReference type="SAM" id="MobiDB-lite"/>
    </source>
</evidence>
<feature type="region of interest" description="Disordered" evidence="1">
    <location>
        <begin position="317"/>
        <end position="340"/>
    </location>
</feature>
<reference evidence="3" key="1">
    <citation type="submission" date="2011-03" db="EMBL/GenBank/DDBJ databases">
        <title>Draft genome sequence of Brevundimonas diminuta.</title>
        <authorList>
            <person name="Brown P.J.B."/>
            <person name="Buechlein A."/>
            <person name="Hemmerich C."/>
            <person name="Brun Y.V."/>
        </authorList>
    </citation>
    <scope>NUCLEOTIDE SEQUENCE [LARGE SCALE GENOMIC DNA]</scope>
    <source>
        <strain evidence="3">C19</strain>
    </source>
</reference>
<evidence type="ECO:0000313" key="3">
    <source>
        <dbReference type="Proteomes" id="UP000006512"/>
    </source>
</evidence>
<dbReference type="PANTHER" id="PTHR35862">
    <property type="entry name" value="FELS-2 PROPHAGE PROTEIN"/>
    <property type="match status" value="1"/>
</dbReference>
<dbReference type="PANTHER" id="PTHR35862:SF3">
    <property type="entry name" value="FELS-2 PROPHAGE PROTEIN"/>
    <property type="match status" value="1"/>
</dbReference>
<accession>F4QJB1</accession>
<feature type="compositionally biased region" description="Basic and acidic residues" evidence="1">
    <location>
        <begin position="327"/>
        <end position="340"/>
    </location>
</feature>
<dbReference type="RefSeq" id="WP_006272282.1">
    <property type="nucleotide sequence ID" value="NZ_GL883077.1"/>
</dbReference>
<dbReference type="InterPro" id="IPR052726">
    <property type="entry name" value="Phage_Baseplate_Hub"/>
</dbReference>
<dbReference type="HOGENOM" id="CLU_037957_2_0_5"/>
<evidence type="ECO:0000313" key="2">
    <source>
        <dbReference type="EMBL" id="EGF93094.1"/>
    </source>
</evidence>
<dbReference type="Proteomes" id="UP000006512">
    <property type="component" value="Unassembled WGS sequence"/>
</dbReference>
<gene>
    <name evidence="2" type="ORF">ABI_15340</name>
</gene>
<proteinExistence type="predicted"/>
<organism evidence="2 3">
    <name type="scientific">Asticcacaulis biprosthecium C19</name>
    <dbReference type="NCBI Taxonomy" id="715226"/>
    <lineage>
        <taxon>Bacteria</taxon>
        <taxon>Pseudomonadati</taxon>
        <taxon>Pseudomonadota</taxon>
        <taxon>Alphaproteobacteria</taxon>
        <taxon>Caulobacterales</taxon>
        <taxon>Caulobacteraceae</taxon>
        <taxon>Asticcacaulis</taxon>
    </lineage>
</organism>
<name>F4QJB1_9CAUL</name>
<dbReference type="eggNOG" id="COG3500">
    <property type="taxonomic scope" value="Bacteria"/>
</dbReference>
<dbReference type="AlphaFoldDB" id="F4QJB1"/>
<dbReference type="EMBL" id="GL883077">
    <property type="protein sequence ID" value="EGF93094.1"/>
    <property type="molecule type" value="Genomic_DNA"/>
</dbReference>
<sequence length="340" mass="36251">MTVAKAAWSVFLDGVNLTPVMNPRLIALTITEKRSEAADQLDIVLDDKDGKVAIPRKGAVLRVSMGWLQGDNLSSGLPIGLIDKGAFKVDEVGGGGPFDTITLRARSADFTDAFRVRRQRSYVGQTVGHVITAIASANGLKASVAPSLTGKVIPALGHAAKSDSAMLRELGRRFDATATVKAGVLVFAPSGSDTTAGGVPLDGVTLDRREAPQRTWSCAEQSESAGVKAVWHDKAGAQQHSVTIGHSGSGTPKRLRRIYHNEADATQAAEAEHARTARGKWTYDTTLALGRPDWYPGRKLTLTGDKAELMAQKMADRGGHPYHGWQRRLDNAPADGKRSG</sequence>
<keyword evidence="3" id="KW-1185">Reference proteome</keyword>